<feature type="binding site" evidence="19">
    <location>
        <position position="86"/>
    </location>
    <ligand>
        <name>pyridoxal 5'-phosphate</name>
        <dbReference type="ChEBI" id="CHEBI:597326"/>
    </ligand>
</feature>
<dbReference type="GO" id="GO:0098621">
    <property type="term" value="F:O-phosphoseryl-tRNA(Sec) selenium transferase activity"/>
    <property type="evidence" value="ECO:0007669"/>
    <property type="project" value="UniProtKB-EC"/>
</dbReference>
<dbReference type="PIRSF" id="PIRSF017689">
    <property type="entry name" value="SepSecS"/>
    <property type="match status" value="1"/>
</dbReference>
<evidence type="ECO:0000256" key="16">
    <source>
        <dbReference type="ARBA" id="ARBA00032693"/>
    </source>
</evidence>
<protein>
    <recommendedName>
        <fullName evidence="6 18">O-phosphoseryl-tRNA(Sec) selenium transferase</fullName>
        <ecNumber evidence="5 18">2.9.1.2</ecNumber>
    </recommendedName>
    <alternativeName>
        <fullName evidence="14 18">Selenocysteine synthase</fullName>
    </alternativeName>
    <alternativeName>
        <fullName evidence="15 18">Selenocysteinyl-tRNA(Sec) synthase</fullName>
    </alternativeName>
    <alternativeName>
        <fullName evidence="16 18">Sep-tRNA:Sec-tRNA synthase</fullName>
    </alternativeName>
</protein>
<feature type="binding site" evidence="19">
    <location>
        <position position="474"/>
    </location>
    <ligand>
        <name>tRNA</name>
        <dbReference type="ChEBI" id="CHEBI:17843"/>
    </ligand>
</feature>
<evidence type="ECO:0000256" key="21">
    <source>
        <dbReference type="SAM" id="Phobius"/>
    </source>
</evidence>
<comment type="similarity">
    <text evidence="4 18">Belongs to the SepSecS family.</text>
</comment>
<dbReference type="InterPro" id="IPR015424">
    <property type="entry name" value="PyrdxlP-dep_Trfase"/>
</dbReference>
<dbReference type="GO" id="GO:0001717">
    <property type="term" value="P:conversion of seryl-tRNAsec to selenocys-tRNAsec"/>
    <property type="evidence" value="ECO:0007669"/>
    <property type="project" value="UniProtKB-UniRule"/>
</dbReference>
<evidence type="ECO:0000256" key="14">
    <source>
        <dbReference type="ARBA" id="ARBA00030669"/>
    </source>
</evidence>
<keyword evidence="9 18" id="KW-0694">RNA-binding</keyword>
<evidence type="ECO:0000256" key="6">
    <source>
        <dbReference type="ARBA" id="ARBA00021963"/>
    </source>
</evidence>
<feature type="site" description="May act as a substrate filter by repelling compounds with a negatively charged alpha-carboxylate" evidence="20">
    <location>
        <position position="85"/>
    </location>
</feature>
<evidence type="ECO:0000256" key="8">
    <source>
        <dbReference type="ARBA" id="ARBA00022679"/>
    </source>
</evidence>
<dbReference type="UniPathway" id="UPA00906">
    <property type="reaction ID" value="UER00898"/>
</dbReference>
<feature type="binding site" evidence="19">
    <location>
        <position position="324"/>
    </location>
    <ligand>
        <name>substrate</name>
    </ligand>
</feature>
<evidence type="ECO:0000256" key="1">
    <source>
        <dbReference type="ARBA" id="ARBA00001933"/>
    </source>
</evidence>
<accession>T1ITR7</accession>
<comment type="catalytic activity">
    <reaction evidence="17 18">
        <text>O-phospho-L-seryl-tRNA(Sec) + selenophosphate + H2O = L-selenocysteinyl-tRNA(Sec) + 2 phosphate</text>
        <dbReference type="Rhea" id="RHEA:25041"/>
        <dbReference type="Rhea" id="RHEA-COMP:9743"/>
        <dbReference type="Rhea" id="RHEA-COMP:9947"/>
        <dbReference type="ChEBI" id="CHEBI:15377"/>
        <dbReference type="ChEBI" id="CHEBI:16144"/>
        <dbReference type="ChEBI" id="CHEBI:43474"/>
        <dbReference type="ChEBI" id="CHEBI:78551"/>
        <dbReference type="ChEBI" id="CHEBI:78573"/>
        <dbReference type="EC" id="2.9.1.2"/>
    </reaction>
</comment>
<keyword evidence="18" id="KW-0963">Cytoplasm</keyword>
<comment type="subcellular location">
    <subcellularLocation>
        <location evidence="18">Cytoplasm</location>
    </subcellularLocation>
</comment>
<keyword evidence="12 18" id="KW-0711">Selenium</keyword>
<comment type="pathway">
    <text evidence="3 18">Aminoacyl-tRNA biosynthesis; selenocysteinyl-tRNA(Sec) biosynthesis; selenocysteinyl-tRNA(Sec) from L-seryl-tRNA(Sec) (archaeal/eukaryal route): step 2/2.</text>
</comment>
<dbReference type="PANTHER" id="PTHR12944">
    <property type="entry name" value="SOLUBLE LIVER ANTIGEN/LIVER PANCREAS ANTIGEN"/>
    <property type="match status" value="1"/>
</dbReference>
<keyword evidence="21" id="KW-0812">Transmembrane</keyword>
<dbReference type="EnsemblMetazoa" id="SMAR004522-RA">
    <property type="protein sequence ID" value="SMAR004522-PA"/>
    <property type="gene ID" value="SMAR004522"/>
</dbReference>
<dbReference type="SUPFAM" id="SSF53383">
    <property type="entry name" value="PLP-dependent transferases"/>
    <property type="match status" value="1"/>
</dbReference>
<dbReference type="eggNOG" id="KOG3843">
    <property type="taxonomic scope" value="Eukaryota"/>
</dbReference>
<feature type="binding site" evidence="19">
    <location>
        <position position="282"/>
    </location>
    <ligand>
        <name>tRNA</name>
        <dbReference type="ChEBI" id="CHEBI:17843"/>
    </ligand>
</feature>
<evidence type="ECO:0000256" key="17">
    <source>
        <dbReference type="ARBA" id="ARBA00048808"/>
    </source>
</evidence>
<evidence type="ECO:0000256" key="10">
    <source>
        <dbReference type="ARBA" id="ARBA00022898"/>
    </source>
</evidence>
<evidence type="ECO:0000256" key="20">
    <source>
        <dbReference type="PIRSR" id="PIRSR017689-50"/>
    </source>
</evidence>
<keyword evidence="23" id="KW-1185">Reference proteome</keyword>
<comment type="cofactor">
    <cofactor evidence="1 18 20">
        <name>pyridoxal 5'-phosphate</name>
        <dbReference type="ChEBI" id="CHEBI:597326"/>
    </cofactor>
</comment>
<keyword evidence="8 18" id="KW-0808">Transferase</keyword>
<dbReference type="HOGENOM" id="CLU_022508_0_0_1"/>
<dbReference type="EMBL" id="JH431494">
    <property type="status" value="NOT_ANNOTATED_CDS"/>
    <property type="molecule type" value="Genomic_DNA"/>
</dbReference>
<evidence type="ECO:0000256" key="19">
    <source>
        <dbReference type="PIRSR" id="PIRSR017689-1"/>
    </source>
</evidence>
<dbReference type="GO" id="GO:0000049">
    <property type="term" value="F:tRNA binding"/>
    <property type="evidence" value="ECO:0007669"/>
    <property type="project" value="UniProtKB-UniRule"/>
</dbReference>
<sequence>MRDNMCTRRRGMDSECFNKLSKILPVSYVQQAENALRTRQKQIRILLEQKKLSESGWDDGVIELFLHEMAQLDSNNFQGNIGVGEREARIYSNLVAARHYRLGHGIGRSGDLVESQPKATGSSMLNVLANALVRDAIKLAGITSTEACFVAPIATGMALTLCMLYLRSKRPQARYVIWPRIDQKSCFKSILTAGFTPIIIENVLEGDELRTNIDEISCKIEELKSENVLCVLTTTSCFAPRAPDKLEEVAILCKTHSIPHVVNNAYGLQSTKCTHLIQQASRVGRVDAFVQSTDKNFMVPVGGAIIAGFDKNIIADISKMYPGRASASPSLDVFITLLSLGSAGYRKLLSERKNVFNYLRDELLKCCESNGEKLLHTPSNTISQAMTLTTLPQNDNDSVTKLGSMLYTRCVSGTRVVAPGLKKEISGTSFDHYGSHSKDSMPPYLTAAAAIGMTCSEVDIFIKKLNNVFSELKKN</sequence>
<dbReference type="STRING" id="126957.T1ITR7"/>
<evidence type="ECO:0000256" key="12">
    <source>
        <dbReference type="ARBA" id="ARBA00023266"/>
    </source>
</evidence>
<evidence type="ECO:0000256" key="3">
    <source>
        <dbReference type="ARBA" id="ARBA00004822"/>
    </source>
</evidence>
<organism evidence="22 23">
    <name type="scientific">Strigamia maritima</name>
    <name type="common">European centipede</name>
    <name type="synonym">Geophilus maritimus</name>
    <dbReference type="NCBI Taxonomy" id="126957"/>
    <lineage>
        <taxon>Eukaryota</taxon>
        <taxon>Metazoa</taxon>
        <taxon>Ecdysozoa</taxon>
        <taxon>Arthropoda</taxon>
        <taxon>Myriapoda</taxon>
        <taxon>Chilopoda</taxon>
        <taxon>Pleurostigmophora</taxon>
        <taxon>Geophilomorpha</taxon>
        <taxon>Linotaeniidae</taxon>
        <taxon>Strigamia</taxon>
    </lineage>
</organism>
<keyword evidence="10 18" id="KW-0663">Pyridoxal phosphate</keyword>
<dbReference type="InterPro" id="IPR015421">
    <property type="entry name" value="PyrdxlP-dep_Trfase_major"/>
</dbReference>
<feature type="binding site" evidence="19">
    <location>
        <position position="116"/>
    </location>
    <ligand>
        <name>substrate</name>
    </ligand>
</feature>
<dbReference type="Gene3D" id="3.40.640.10">
    <property type="entry name" value="Type I PLP-dependent aspartate aminotransferase-like (Major domain)"/>
    <property type="match status" value="1"/>
</dbReference>
<reference evidence="22" key="2">
    <citation type="submission" date="2015-02" db="UniProtKB">
        <authorList>
            <consortium name="EnsemblMetazoa"/>
        </authorList>
    </citation>
    <scope>IDENTIFICATION</scope>
</reference>
<evidence type="ECO:0000256" key="4">
    <source>
        <dbReference type="ARBA" id="ARBA00007037"/>
    </source>
</evidence>
<dbReference type="GO" id="GO:0005737">
    <property type="term" value="C:cytoplasm"/>
    <property type="evidence" value="ECO:0007669"/>
    <property type="project" value="UniProtKB-SubCell"/>
</dbReference>
<dbReference type="InterPro" id="IPR008829">
    <property type="entry name" value="SepSecS/SepCysS"/>
</dbReference>
<dbReference type="AlphaFoldDB" id="T1ITR7"/>
<dbReference type="Pfam" id="PF05889">
    <property type="entry name" value="SepSecS"/>
    <property type="match status" value="1"/>
</dbReference>
<keyword evidence="7 18" id="KW-0820">tRNA-binding</keyword>
<dbReference type="PhylomeDB" id="T1ITR7"/>
<proteinExistence type="inferred from homology"/>
<feature type="modified residue" description="N6-(pyridoxal phosphate)lysine" evidence="20">
    <location>
        <position position="295"/>
    </location>
</feature>
<evidence type="ECO:0000313" key="23">
    <source>
        <dbReference type="Proteomes" id="UP000014500"/>
    </source>
</evidence>
<evidence type="ECO:0000256" key="5">
    <source>
        <dbReference type="ARBA" id="ARBA00012464"/>
    </source>
</evidence>
<dbReference type="Proteomes" id="UP000014500">
    <property type="component" value="Unassembled WGS sequence"/>
</dbReference>
<evidence type="ECO:0000256" key="2">
    <source>
        <dbReference type="ARBA" id="ARBA00002552"/>
    </source>
</evidence>
<dbReference type="GO" id="GO:0001514">
    <property type="term" value="P:selenocysteine incorporation"/>
    <property type="evidence" value="ECO:0007669"/>
    <property type="project" value="TreeGrafter"/>
</dbReference>
<comment type="subunit">
    <text evidence="13">Homotetramer formed by a catalytic dimer and a non-catalytic dimer serving as a binding platform that orients tRNASec for catalysis. Each tetramer binds the CCA ends of two tRNAs which point to the active sites of the catalytic dimer.</text>
</comment>
<dbReference type="EC" id="2.9.1.2" evidence="5 18"/>
<keyword evidence="21" id="KW-0472">Membrane</keyword>
<evidence type="ECO:0000256" key="11">
    <source>
        <dbReference type="ARBA" id="ARBA00022917"/>
    </source>
</evidence>
<evidence type="ECO:0000256" key="18">
    <source>
        <dbReference type="PIRNR" id="PIRNR017689"/>
    </source>
</evidence>
<feature type="binding site" evidence="19">
    <location>
        <position position="409"/>
    </location>
    <ligand>
        <name>tRNA</name>
        <dbReference type="ChEBI" id="CHEBI:17843"/>
    </ligand>
</feature>
<keyword evidence="11 18" id="KW-0648">Protein biosynthesis</keyword>
<dbReference type="PANTHER" id="PTHR12944:SF2">
    <property type="entry name" value="O-PHOSPHOSERYL-TRNA(SEC) SELENIUM TRANSFERASE"/>
    <property type="match status" value="1"/>
</dbReference>
<name>T1ITR7_STRMM</name>
<evidence type="ECO:0000256" key="13">
    <source>
        <dbReference type="ARBA" id="ARBA00026053"/>
    </source>
</evidence>
<dbReference type="NCBIfam" id="TIGR03531">
    <property type="entry name" value="selenium_SpcS"/>
    <property type="match status" value="1"/>
</dbReference>
<evidence type="ECO:0000256" key="7">
    <source>
        <dbReference type="ARBA" id="ARBA00022555"/>
    </source>
</evidence>
<evidence type="ECO:0000256" key="9">
    <source>
        <dbReference type="ARBA" id="ARBA00022884"/>
    </source>
</evidence>
<dbReference type="InterPro" id="IPR019872">
    <property type="entry name" value="Sec-tRNA_Se_transferase"/>
</dbReference>
<dbReference type="OMA" id="MSHANDY"/>
<feature type="binding site" evidence="19">
    <location>
        <position position="108"/>
    </location>
    <ligand>
        <name>substrate</name>
    </ligand>
</feature>
<evidence type="ECO:0000313" key="22">
    <source>
        <dbReference type="EnsemblMetazoa" id="SMAR004522-PA"/>
    </source>
</evidence>
<feature type="transmembrane region" description="Helical" evidence="21">
    <location>
        <begin position="147"/>
        <end position="166"/>
    </location>
</feature>
<keyword evidence="21" id="KW-1133">Transmembrane helix</keyword>
<evidence type="ECO:0000256" key="15">
    <source>
        <dbReference type="ARBA" id="ARBA00032048"/>
    </source>
</evidence>
<feature type="binding site" evidence="19">
    <location>
        <position position="109"/>
    </location>
    <ligand>
        <name>substrate</name>
    </ligand>
</feature>
<comment type="function">
    <text evidence="2 18">Converts O-phosphoseryl-tRNA(Sec) to selenocysteinyl-tRNA(Sec) required for selenoprotein biosynthesis.</text>
</comment>
<reference evidence="23" key="1">
    <citation type="submission" date="2011-05" db="EMBL/GenBank/DDBJ databases">
        <authorList>
            <person name="Richards S.R."/>
            <person name="Qu J."/>
            <person name="Jiang H."/>
            <person name="Jhangiani S.N."/>
            <person name="Agravi P."/>
            <person name="Goodspeed R."/>
            <person name="Gross S."/>
            <person name="Mandapat C."/>
            <person name="Jackson L."/>
            <person name="Mathew T."/>
            <person name="Pu L."/>
            <person name="Thornton R."/>
            <person name="Saada N."/>
            <person name="Wilczek-Boney K.B."/>
            <person name="Lee S."/>
            <person name="Kovar C."/>
            <person name="Wu Y."/>
            <person name="Scherer S.E."/>
            <person name="Worley K.C."/>
            <person name="Muzny D.M."/>
            <person name="Gibbs R."/>
        </authorList>
    </citation>
    <scope>NUCLEOTIDE SEQUENCE</scope>
    <source>
        <strain evidence="23">Brora</strain>
    </source>
</reference>